<dbReference type="GO" id="GO:0008233">
    <property type="term" value="F:peptidase activity"/>
    <property type="evidence" value="ECO:0007669"/>
    <property type="project" value="UniProtKB-KW"/>
</dbReference>
<dbReference type="Pfam" id="PF01145">
    <property type="entry name" value="Band_7"/>
    <property type="match status" value="1"/>
</dbReference>
<comment type="subunit">
    <text evidence="6">HflC and HflK may interact to form a multimeric complex.</text>
</comment>
<dbReference type="EMBL" id="RYZH01000033">
    <property type="protein sequence ID" value="RUL86191.1"/>
    <property type="molecule type" value="Genomic_DNA"/>
</dbReference>
<dbReference type="NCBIfam" id="TIGR01933">
    <property type="entry name" value="hflK"/>
    <property type="match status" value="1"/>
</dbReference>
<feature type="domain" description="Band 7" evidence="8">
    <location>
        <begin position="19"/>
        <end position="198"/>
    </location>
</feature>
<proteinExistence type="inferred from homology"/>
<keyword evidence="10" id="KW-1185">Reference proteome</keyword>
<comment type="similarity">
    <text evidence="2 6">Belongs to the band 7/mec-2 family. HflK subfamily.</text>
</comment>
<accession>A0A432MHB2</accession>
<evidence type="ECO:0000256" key="6">
    <source>
        <dbReference type="RuleBase" id="RU364113"/>
    </source>
</evidence>
<dbReference type="Proteomes" id="UP000280296">
    <property type="component" value="Unassembled WGS sequence"/>
</dbReference>
<evidence type="ECO:0000313" key="9">
    <source>
        <dbReference type="EMBL" id="RUL86191.1"/>
    </source>
</evidence>
<keyword evidence="5" id="KW-0472">Membrane</keyword>
<comment type="function">
    <text evidence="6">HflC and HflK could encode or regulate a protease.</text>
</comment>
<reference evidence="9 10" key="2">
    <citation type="submission" date="2019-01" db="EMBL/GenBank/DDBJ databases">
        <title>Tautonia sociabilis, a novel thermotolerant planctomycete of Isosphaeraceae family, isolated from a 4000 m deep subterranean habitat.</title>
        <authorList>
            <person name="Kovaleva O.L."/>
            <person name="Elcheninov A.G."/>
            <person name="Van Heerden E."/>
            <person name="Toshchakov S.V."/>
            <person name="Novikov A."/>
            <person name="Bonch-Osmolovskaya E.A."/>
            <person name="Kublanov I.V."/>
        </authorList>
    </citation>
    <scope>NUCLEOTIDE SEQUENCE [LARGE SCALE GENOMIC DNA]</scope>
    <source>
        <strain evidence="9 10">GM2012</strain>
    </source>
</reference>
<dbReference type="OrthoDB" id="9779595at2"/>
<dbReference type="InterPro" id="IPR010201">
    <property type="entry name" value="HflK"/>
</dbReference>
<organism evidence="9 10">
    <name type="scientific">Tautonia sociabilis</name>
    <dbReference type="NCBI Taxonomy" id="2080755"/>
    <lineage>
        <taxon>Bacteria</taxon>
        <taxon>Pseudomonadati</taxon>
        <taxon>Planctomycetota</taxon>
        <taxon>Planctomycetia</taxon>
        <taxon>Isosphaerales</taxon>
        <taxon>Isosphaeraceae</taxon>
        <taxon>Tautonia</taxon>
    </lineage>
</organism>
<evidence type="ECO:0000256" key="1">
    <source>
        <dbReference type="ARBA" id="ARBA00004167"/>
    </source>
</evidence>
<sequence>MRRRVLGSIVVALSAFAVSGVRVIRQDEVGVVRRFGAVRPELWGPGLHWGLPWGMDRVDRLQPGKTRSLTIGDDGQTAAPLSRRPDPEADDVLTGDLNLVTAQVTLQYRVSDPTRFLFASTSIEDALSRATEAALTRAVASRRVDDVLTTGRAEVADAMAALIQSTADRQGLGVSIRAVRLGRVAPPVPVADAFADAARARSDRRQAVSEAEAYRDRTLADARGRSREIADAASAAHDRAVQLARGEADRFSSVLTEAARSPDASRRRLYLEAIAELLPRVDRTVVVDPGEAVDLGLFAGGRGPAESNAKP</sequence>
<comment type="caution">
    <text evidence="9">The sequence shown here is derived from an EMBL/GenBank/DDBJ whole genome shotgun (WGS) entry which is preliminary data.</text>
</comment>
<dbReference type="GO" id="GO:0016020">
    <property type="term" value="C:membrane"/>
    <property type="evidence" value="ECO:0007669"/>
    <property type="project" value="UniProtKB-SubCell"/>
</dbReference>
<feature type="region of interest" description="Disordered" evidence="7">
    <location>
        <begin position="66"/>
        <end position="88"/>
    </location>
</feature>
<dbReference type="PANTHER" id="PTHR43327:SF2">
    <property type="entry name" value="MODULATOR OF FTSH PROTEASE HFLK"/>
    <property type="match status" value="1"/>
</dbReference>
<protein>
    <recommendedName>
        <fullName evidence="6">Protein HflK</fullName>
    </recommendedName>
</protein>
<dbReference type="InterPro" id="IPR001107">
    <property type="entry name" value="Band_7"/>
</dbReference>
<evidence type="ECO:0000256" key="2">
    <source>
        <dbReference type="ARBA" id="ARBA00006971"/>
    </source>
</evidence>
<evidence type="ECO:0000256" key="3">
    <source>
        <dbReference type="ARBA" id="ARBA00022692"/>
    </source>
</evidence>
<dbReference type="RefSeq" id="WP_126726590.1">
    <property type="nucleotide sequence ID" value="NZ_RYZH01000033.1"/>
</dbReference>
<comment type="subcellular location">
    <subcellularLocation>
        <location evidence="1">Membrane</location>
        <topology evidence="1">Single-pass membrane protein</topology>
    </subcellularLocation>
</comment>
<keyword evidence="4" id="KW-1133">Transmembrane helix</keyword>
<name>A0A432MHB2_9BACT</name>
<gene>
    <name evidence="9" type="primary">hflK</name>
    <name evidence="9" type="ORF">TsocGM_16640</name>
</gene>
<dbReference type="SMART" id="SM00244">
    <property type="entry name" value="PHB"/>
    <property type="match status" value="1"/>
</dbReference>
<dbReference type="Gene3D" id="3.30.479.30">
    <property type="entry name" value="Band 7 domain"/>
    <property type="match status" value="1"/>
</dbReference>
<dbReference type="InterPro" id="IPR050710">
    <property type="entry name" value="Band7/mec-2_domain"/>
</dbReference>
<dbReference type="CDD" id="cd03404">
    <property type="entry name" value="SPFH_HflK"/>
    <property type="match status" value="1"/>
</dbReference>
<dbReference type="PANTHER" id="PTHR43327">
    <property type="entry name" value="STOMATIN-LIKE PROTEIN 2, MITOCHONDRIAL"/>
    <property type="match status" value="1"/>
</dbReference>
<keyword evidence="9" id="KW-0645">Protease</keyword>
<evidence type="ECO:0000313" key="10">
    <source>
        <dbReference type="Proteomes" id="UP000280296"/>
    </source>
</evidence>
<evidence type="ECO:0000256" key="4">
    <source>
        <dbReference type="ARBA" id="ARBA00022989"/>
    </source>
</evidence>
<keyword evidence="9" id="KW-0378">Hydrolase</keyword>
<evidence type="ECO:0000259" key="8">
    <source>
        <dbReference type="SMART" id="SM00244"/>
    </source>
</evidence>
<reference evidence="9 10" key="1">
    <citation type="submission" date="2018-12" db="EMBL/GenBank/DDBJ databases">
        <authorList>
            <person name="Toschakov S.V."/>
        </authorList>
    </citation>
    <scope>NUCLEOTIDE SEQUENCE [LARGE SCALE GENOMIC DNA]</scope>
    <source>
        <strain evidence="9 10">GM2012</strain>
    </source>
</reference>
<dbReference type="AlphaFoldDB" id="A0A432MHB2"/>
<keyword evidence="3" id="KW-0812">Transmembrane</keyword>
<dbReference type="InterPro" id="IPR036013">
    <property type="entry name" value="Band_7/SPFH_dom_sf"/>
</dbReference>
<evidence type="ECO:0000256" key="5">
    <source>
        <dbReference type="ARBA" id="ARBA00023136"/>
    </source>
</evidence>
<evidence type="ECO:0000256" key="7">
    <source>
        <dbReference type="SAM" id="MobiDB-lite"/>
    </source>
</evidence>
<dbReference type="SUPFAM" id="SSF117892">
    <property type="entry name" value="Band 7/SPFH domain"/>
    <property type="match status" value="1"/>
</dbReference>
<dbReference type="GO" id="GO:0006508">
    <property type="term" value="P:proteolysis"/>
    <property type="evidence" value="ECO:0007669"/>
    <property type="project" value="UniProtKB-KW"/>
</dbReference>